<feature type="non-terminal residue" evidence="1">
    <location>
        <position position="1"/>
    </location>
</feature>
<evidence type="ECO:0000313" key="1">
    <source>
        <dbReference type="EMBL" id="KAJ8412728.1"/>
    </source>
</evidence>
<name>A0AAD7T2B7_9TELE</name>
<dbReference type="AlphaFoldDB" id="A0AAD7T2B7"/>
<proteinExistence type="predicted"/>
<accession>A0AAD7T2B7</accession>
<gene>
    <name evidence="1" type="ORF">AAFF_G00116790</name>
</gene>
<protein>
    <submittedName>
        <fullName evidence="1">Uncharacterized protein</fullName>
    </submittedName>
</protein>
<evidence type="ECO:0000313" key="2">
    <source>
        <dbReference type="Proteomes" id="UP001221898"/>
    </source>
</evidence>
<dbReference type="EMBL" id="JAINUG010000018">
    <property type="protein sequence ID" value="KAJ8412728.1"/>
    <property type="molecule type" value="Genomic_DNA"/>
</dbReference>
<keyword evidence="2" id="KW-1185">Reference proteome</keyword>
<dbReference type="Proteomes" id="UP001221898">
    <property type="component" value="Unassembled WGS sequence"/>
</dbReference>
<organism evidence="1 2">
    <name type="scientific">Aldrovandia affinis</name>
    <dbReference type="NCBI Taxonomy" id="143900"/>
    <lineage>
        <taxon>Eukaryota</taxon>
        <taxon>Metazoa</taxon>
        <taxon>Chordata</taxon>
        <taxon>Craniata</taxon>
        <taxon>Vertebrata</taxon>
        <taxon>Euteleostomi</taxon>
        <taxon>Actinopterygii</taxon>
        <taxon>Neopterygii</taxon>
        <taxon>Teleostei</taxon>
        <taxon>Notacanthiformes</taxon>
        <taxon>Halosauridae</taxon>
        <taxon>Aldrovandia</taxon>
    </lineage>
</organism>
<reference evidence="1" key="1">
    <citation type="journal article" date="2023" name="Science">
        <title>Genome structures resolve the early diversification of teleost fishes.</title>
        <authorList>
            <person name="Parey E."/>
            <person name="Louis A."/>
            <person name="Montfort J."/>
            <person name="Bouchez O."/>
            <person name="Roques C."/>
            <person name="Iampietro C."/>
            <person name="Lluch J."/>
            <person name="Castinel A."/>
            <person name="Donnadieu C."/>
            <person name="Desvignes T."/>
            <person name="Floi Bucao C."/>
            <person name="Jouanno E."/>
            <person name="Wen M."/>
            <person name="Mejri S."/>
            <person name="Dirks R."/>
            <person name="Jansen H."/>
            <person name="Henkel C."/>
            <person name="Chen W.J."/>
            <person name="Zahm M."/>
            <person name="Cabau C."/>
            <person name="Klopp C."/>
            <person name="Thompson A.W."/>
            <person name="Robinson-Rechavi M."/>
            <person name="Braasch I."/>
            <person name="Lecointre G."/>
            <person name="Bobe J."/>
            <person name="Postlethwait J.H."/>
            <person name="Berthelot C."/>
            <person name="Roest Crollius H."/>
            <person name="Guiguen Y."/>
        </authorList>
    </citation>
    <scope>NUCLEOTIDE SEQUENCE</scope>
    <source>
        <strain evidence="1">NC1722</strain>
    </source>
</reference>
<comment type="caution">
    <text evidence="1">The sequence shown here is derived from an EMBL/GenBank/DDBJ whole genome shotgun (WGS) entry which is preliminary data.</text>
</comment>
<sequence length="80" mass="8832">GVVCQQARQATAWGPQAVRGPRGPTNCTPQQCPFFNFYFFKDYNVVFNCLTYKVTSWITTAMSQNVATADSDCSNSLPLA</sequence>